<reference evidence="2 3" key="1">
    <citation type="journal article" date="2009" name="Int. J. Syst. Evol. Microbiol.">
        <title>Paenibacillus contaminans sp. nov., isolated from a contaminated laboratory plate.</title>
        <authorList>
            <person name="Chou J.H."/>
            <person name="Lee J.H."/>
            <person name="Lin M.C."/>
            <person name="Chang P.S."/>
            <person name="Arun A.B."/>
            <person name="Young C.C."/>
            <person name="Chen W.M."/>
        </authorList>
    </citation>
    <scope>NUCLEOTIDE SEQUENCE [LARGE SCALE GENOMIC DNA]</scope>
    <source>
        <strain evidence="2 3">CKOBP-6</strain>
    </source>
</reference>
<dbReference type="Pfam" id="PF07949">
    <property type="entry name" value="YbbR"/>
    <property type="match status" value="4"/>
</dbReference>
<feature type="compositionally biased region" description="Low complexity" evidence="1">
    <location>
        <begin position="443"/>
        <end position="455"/>
    </location>
</feature>
<evidence type="ECO:0000313" key="3">
    <source>
        <dbReference type="Proteomes" id="UP000250369"/>
    </source>
</evidence>
<organism evidence="2 3">
    <name type="scientific">Paenibacillus contaminans</name>
    <dbReference type="NCBI Taxonomy" id="450362"/>
    <lineage>
        <taxon>Bacteria</taxon>
        <taxon>Bacillati</taxon>
        <taxon>Bacillota</taxon>
        <taxon>Bacilli</taxon>
        <taxon>Bacillales</taxon>
        <taxon>Paenibacillaceae</taxon>
        <taxon>Paenibacillus</taxon>
    </lineage>
</organism>
<dbReference type="AlphaFoldDB" id="A0A329M696"/>
<dbReference type="PANTHER" id="PTHR37804">
    <property type="entry name" value="CDAA REGULATORY PROTEIN CDAR"/>
    <property type="match status" value="1"/>
</dbReference>
<dbReference type="Proteomes" id="UP000250369">
    <property type="component" value="Unassembled WGS sequence"/>
</dbReference>
<dbReference type="Gene3D" id="2.170.120.30">
    <property type="match status" value="2"/>
</dbReference>
<evidence type="ECO:0008006" key="4">
    <source>
        <dbReference type="Google" id="ProtNLM"/>
    </source>
</evidence>
<comment type="caution">
    <text evidence="2">The sequence shown here is derived from an EMBL/GenBank/DDBJ whole genome shotgun (WGS) entry which is preliminary data.</text>
</comment>
<dbReference type="PANTHER" id="PTHR37804:SF1">
    <property type="entry name" value="CDAA REGULATORY PROTEIN CDAR"/>
    <property type="match status" value="1"/>
</dbReference>
<dbReference type="EMBL" id="QMFB01000024">
    <property type="protein sequence ID" value="RAV15288.1"/>
    <property type="molecule type" value="Genomic_DNA"/>
</dbReference>
<dbReference type="OrthoDB" id="1013291at2"/>
<dbReference type="InterPro" id="IPR012505">
    <property type="entry name" value="YbbR"/>
</dbReference>
<evidence type="ECO:0000256" key="1">
    <source>
        <dbReference type="SAM" id="MobiDB-lite"/>
    </source>
</evidence>
<dbReference type="Gene3D" id="2.170.120.40">
    <property type="entry name" value="YbbR-like domain"/>
    <property type="match status" value="2"/>
</dbReference>
<dbReference type="RefSeq" id="WP_113034772.1">
    <property type="nucleotide sequence ID" value="NZ_QMFB01000024.1"/>
</dbReference>
<proteinExistence type="predicted"/>
<accession>A0A329M696</accession>
<sequence length="475" mass="49722">MDKWLRNNNVVKGIALVIGILLWVVVHLDVQTTSSGNTGSTLRNQTISNVSIVAKYDQELYSLRSIQPAEVTVVLSGRSDAVRKVDTAKIRVELDLTQMKSGVHSLPVKVIGAPSTVTAEATPAFVRAELEEMQMKQVPVTINVAGTPAEGYKAGQPVVKPTRVQVTVPESQINAVESARGEVSVDKANGAVTKQVKLVAYDKNGKKIDGVINPQVVDVEVPITSPLKAMPLQVKFVGRPAQGFSVASVTKPEQVTVFGPQDILDKMEFYDGLQIDLNGLKEDRSLSVDVPLKKGVTRVDPAKAEIKIAVVPSATKVVEKVPITLIGQSEGYTAKLISPEGSQLAVTVEGAPALLDKLKPQDIQAVVDVTNAASGTQELPITLNLPPFLMQAAQQPALKAVVEITANQPSKPVTGGESTETPTAPPAGGSGSPTPSPTPVPSPTASSGTATITPTQSKSSESSGAPAGGDGKKTN</sequence>
<protein>
    <recommendedName>
        <fullName evidence="4">YbbR-like domain-containing protein</fullName>
    </recommendedName>
</protein>
<name>A0A329M696_9BACL</name>
<gene>
    <name evidence="2" type="ORF">DQG23_30255</name>
</gene>
<feature type="region of interest" description="Disordered" evidence="1">
    <location>
        <begin position="408"/>
        <end position="475"/>
    </location>
</feature>
<keyword evidence="3" id="KW-1185">Reference proteome</keyword>
<dbReference type="InterPro" id="IPR053154">
    <property type="entry name" value="c-di-AMP_regulator"/>
</dbReference>
<evidence type="ECO:0000313" key="2">
    <source>
        <dbReference type="EMBL" id="RAV15288.1"/>
    </source>
</evidence>